<reference evidence="1" key="1">
    <citation type="submission" date="2020-08" db="EMBL/GenBank/DDBJ databases">
        <title>Multicomponent nature underlies the extraordinary mechanical properties of spider dragline silk.</title>
        <authorList>
            <person name="Kono N."/>
            <person name="Nakamura H."/>
            <person name="Mori M."/>
            <person name="Yoshida Y."/>
            <person name="Ohtoshi R."/>
            <person name="Malay A.D."/>
            <person name="Moran D.A.P."/>
            <person name="Tomita M."/>
            <person name="Numata K."/>
            <person name="Arakawa K."/>
        </authorList>
    </citation>
    <scope>NUCLEOTIDE SEQUENCE</scope>
</reference>
<comment type="caution">
    <text evidence="1">The sequence shown here is derived from an EMBL/GenBank/DDBJ whole genome shotgun (WGS) entry which is preliminary data.</text>
</comment>
<protein>
    <submittedName>
        <fullName evidence="1">Uncharacterized protein</fullName>
    </submittedName>
</protein>
<dbReference type="EMBL" id="BMAW01051641">
    <property type="protein sequence ID" value="GFS81646.1"/>
    <property type="molecule type" value="Genomic_DNA"/>
</dbReference>
<evidence type="ECO:0000313" key="2">
    <source>
        <dbReference type="Proteomes" id="UP000887013"/>
    </source>
</evidence>
<gene>
    <name evidence="1" type="ORF">NPIL_538061</name>
</gene>
<accession>A0A8X6MWS3</accession>
<dbReference type="Proteomes" id="UP000887013">
    <property type="component" value="Unassembled WGS sequence"/>
</dbReference>
<proteinExistence type="predicted"/>
<name>A0A8X6MWS3_NEPPI</name>
<evidence type="ECO:0000313" key="1">
    <source>
        <dbReference type="EMBL" id="GFS81646.1"/>
    </source>
</evidence>
<sequence length="90" mass="10287">MTTLGVQEALFALCNGLHPIHIGEGTPFRRVLLPPVKECQTMGDGSLMDWFPSPTPAFVVVWLMVVEQIKGMMVRISYSERYEDFNKLEW</sequence>
<dbReference type="AlphaFoldDB" id="A0A8X6MWS3"/>
<organism evidence="1 2">
    <name type="scientific">Nephila pilipes</name>
    <name type="common">Giant wood spider</name>
    <name type="synonym">Nephila maculata</name>
    <dbReference type="NCBI Taxonomy" id="299642"/>
    <lineage>
        <taxon>Eukaryota</taxon>
        <taxon>Metazoa</taxon>
        <taxon>Ecdysozoa</taxon>
        <taxon>Arthropoda</taxon>
        <taxon>Chelicerata</taxon>
        <taxon>Arachnida</taxon>
        <taxon>Araneae</taxon>
        <taxon>Araneomorphae</taxon>
        <taxon>Entelegynae</taxon>
        <taxon>Araneoidea</taxon>
        <taxon>Nephilidae</taxon>
        <taxon>Nephila</taxon>
    </lineage>
</organism>
<keyword evidence="2" id="KW-1185">Reference proteome</keyword>